<reference evidence="1 2" key="1">
    <citation type="journal article" date="2019" name="Nat. Ecol. Evol.">
        <title>Megaphylogeny resolves global patterns of mushroom evolution.</title>
        <authorList>
            <person name="Varga T."/>
            <person name="Krizsan K."/>
            <person name="Foldi C."/>
            <person name="Dima B."/>
            <person name="Sanchez-Garcia M."/>
            <person name="Sanchez-Ramirez S."/>
            <person name="Szollosi G.J."/>
            <person name="Szarkandi J.G."/>
            <person name="Papp V."/>
            <person name="Albert L."/>
            <person name="Andreopoulos W."/>
            <person name="Angelini C."/>
            <person name="Antonin V."/>
            <person name="Barry K.W."/>
            <person name="Bougher N.L."/>
            <person name="Buchanan P."/>
            <person name="Buyck B."/>
            <person name="Bense V."/>
            <person name="Catcheside P."/>
            <person name="Chovatia M."/>
            <person name="Cooper J."/>
            <person name="Damon W."/>
            <person name="Desjardin D."/>
            <person name="Finy P."/>
            <person name="Geml J."/>
            <person name="Haridas S."/>
            <person name="Hughes K."/>
            <person name="Justo A."/>
            <person name="Karasinski D."/>
            <person name="Kautmanova I."/>
            <person name="Kiss B."/>
            <person name="Kocsube S."/>
            <person name="Kotiranta H."/>
            <person name="LaButti K.M."/>
            <person name="Lechner B.E."/>
            <person name="Liimatainen K."/>
            <person name="Lipzen A."/>
            <person name="Lukacs Z."/>
            <person name="Mihaltcheva S."/>
            <person name="Morgado L.N."/>
            <person name="Niskanen T."/>
            <person name="Noordeloos M.E."/>
            <person name="Ohm R.A."/>
            <person name="Ortiz-Santana B."/>
            <person name="Ovrebo C."/>
            <person name="Racz N."/>
            <person name="Riley R."/>
            <person name="Savchenko A."/>
            <person name="Shiryaev A."/>
            <person name="Soop K."/>
            <person name="Spirin V."/>
            <person name="Szebenyi C."/>
            <person name="Tomsovsky M."/>
            <person name="Tulloss R.E."/>
            <person name="Uehling J."/>
            <person name="Grigoriev I.V."/>
            <person name="Vagvolgyi C."/>
            <person name="Papp T."/>
            <person name="Martin F.M."/>
            <person name="Miettinen O."/>
            <person name="Hibbett D.S."/>
            <person name="Nagy L.G."/>
        </authorList>
    </citation>
    <scope>NUCLEOTIDE SEQUENCE [LARGE SCALE GENOMIC DNA]</scope>
    <source>
        <strain evidence="1 2">FP101781</strain>
    </source>
</reference>
<keyword evidence="2" id="KW-1185">Reference proteome</keyword>
<dbReference type="OrthoDB" id="2889147at2759"/>
<name>A0A4Y7T2T6_COPMI</name>
<protein>
    <submittedName>
        <fullName evidence="1">Uncharacterized protein</fullName>
    </submittedName>
</protein>
<comment type="caution">
    <text evidence="1">The sequence shown here is derived from an EMBL/GenBank/DDBJ whole genome shotgun (WGS) entry which is preliminary data.</text>
</comment>
<organism evidence="1 2">
    <name type="scientific">Coprinellus micaceus</name>
    <name type="common">Glistening ink-cap mushroom</name>
    <name type="synonym">Coprinus micaceus</name>
    <dbReference type="NCBI Taxonomy" id="71717"/>
    <lineage>
        <taxon>Eukaryota</taxon>
        <taxon>Fungi</taxon>
        <taxon>Dikarya</taxon>
        <taxon>Basidiomycota</taxon>
        <taxon>Agaricomycotina</taxon>
        <taxon>Agaricomycetes</taxon>
        <taxon>Agaricomycetidae</taxon>
        <taxon>Agaricales</taxon>
        <taxon>Agaricineae</taxon>
        <taxon>Psathyrellaceae</taxon>
        <taxon>Coprinellus</taxon>
    </lineage>
</organism>
<evidence type="ECO:0000313" key="1">
    <source>
        <dbReference type="EMBL" id="TEB28463.1"/>
    </source>
</evidence>
<dbReference type="Proteomes" id="UP000298030">
    <property type="component" value="Unassembled WGS sequence"/>
</dbReference>
<evidence type="ECO:0000313" key="2">
    <source>
        <dbReference type="Proteomes" id="UP000298030"/>
    </source>
</evidence>
<dbReference type="AlphaFoldDB" id="A0A4Y7T2T6"/>
<dbReference type="EMBL" id="QPFP01000032">
    <property type="protein sequence ID" value="TEB28463.1"/>
    <property type="molecule type" value="Genomic_DNA"/>
</dbReference>
<sequence length="306" mass="34182">MAKAQATVNERRPATVKHILSVQHQSMATTEPAMNQHETKDSVKLTSVTELQISTNPARLKFISLFCAVVYCWEDENAASKLIADCLEVCGGSQQLLSKVLQTRFIDDRTPLRWIICNIGQHQVKELPPLPKALLDHCGPSLSEEAVEDIQKACCDRNDNTMLRAAFVHPLLRDDLLHGFEQPVADVLSGTEVSFRIPNFLDRMLMFKECSVDVVFHRSLYRLLISIDGTWKAQCFPVVACPNDRPCQASLWLAKHDAAGTPGAMEPVSTSSSVSSVFVFSVDFLRSRNSFIGKNRQITGKLDMHR</sequence>
<proteinExistence type="predicted"/>
<gene>
    <name evidence="1" type="ORF">FA13DRAFT_792915</name>
</gene>
<accession>A0A4Y7T2T6</accession>